<dbReference type="EMBL" id="JACOIJ010000041">
    <property type="protein sequence ID" value="MBD1430847.1"/>
    <property type="molecule type" value="Genomic_DNA"/>
</dbReference>
<evidence type="ECO:0008006" key="3">
    <source>
        <dbReference type="Google" id="ProtNLM"/>
    </source>
</evidence>
<comment type="caution">
    <text evidence="1">The sequence shown here is derived from an EMBL/GenBank/DDBJ whole genome shotgun (WGS) entry which is preliminary data.</text>
</comment>
<evidence type="ECO:0000313" key="2">
    <source>
        <dbReference type="Proteomes" id="UP000651271"/>
    </source>
</evidence>
<accession>A0ABR7YHR1</accession>
<dbReference type="Proteomes" id="UP000651271">
    <property type="component" value="Unassembled WGS sequence"/>
</dbReference>
<organism evidence="1 2">
    <name type="scientific">Sphingobacterium litopenaei</name>
    <dbReference type="NCBI Taxonomy" id="2763500"/>
    <lineage>
        <taxon>Bacteria</taxon>
        <taxon>Pseudomonadati</taxon>
        <taxon>Bacteroidota</taxon>
        <taxon>Sphingobacteriia</taxon>
        <taxon>Sphingobacteriales</taxon>
        <taxon>Sphingobacteriaceae</taxon>
        <taxon>Sphingobacterium</taxon>
    </lineage>
</organism>
<name>A0ABR7YHR1_9SPHI</name>
<proteinExistence type="predicted"/>
<protein>
    <recommendedName>
        <fullName evidence="3">Group II intron reverse transcriptase/maturase</fullName>
    </recommendedName>
</protein>
<keyword evidence="2" id="KW-1185">Reference proteome</keyword>
<reference evidence="1 2" key="1">
    <citation type="submission" date="2020-08" db="EMBL/GenBank/DDBJ databases">
        <title>Sphingobacterium sp. DN04309 isolated from aquaculture water.</title>
        <authorList>
            <person name="Zhang M."/>
        </authorList>
    </citation>
    <scope>NUCLEOTIDE SEQUENCE [LARGE SCALE GENOMIC DNA]</scope>
    <source>
        <strain evidence="1 2">DN04309</strain>
    </source>
</reference>
<evidence type="ECO:0000313" key="1">
    <source>
        <dbReference type="EMBL" id="MBD1430847.1"/>
    </source>
</evidence>
<gene>
    <name evidence="1" type="ORF">H8B04_14990</name>
</gene>
<sequence>MQNEMLLEEIISSSNLHQAYDQVVGNKGAPGTDNVGHVEFKEQLSWEWRDVKLQLERAWRISPFAY</sequence>